<evidence type="ECO:0000256" key="2">
    <source>
        <dbReference type="ARBA" id="ARBA00022679"/>
    </source>
</evidence>
<dbReference type="SUPFAM" id="SSF56214">
    <property type="entry name" value="4'-phosphopantetheinyl transferase"/>
    <property type="match status" value="1"/>
</dbReference>
<dbReference type="GO" id="GO:0008897">
    <property type="term" value="F:holo-[acyl-carrier-protein] synthase activity"/>
    <property type="evidence" value="ECO:0007669"/>
    <property type="project" value="UniProtKB-EC"/>
</dbReference>
<evidence type="ECO:0000259" key="3">
    <source>
        <dbReference type="Pfam" id="PF22624"/>
    </source>
</evidence>
<accession>A0A427YQ41</accession>
<gene>
    <name evidence="4" type="primary">LYS7</name>
    <name evidence="4" type="ORF">EHS25_007582</name>
</gene>
<feature type="domain" description="4'-phosphopantetheinyl transferase N-terminal" evidence="3">
    <location>
        <begin position="12"/>
        <end position="97"/>
    </location>
</feature>
<dbReference type="GO" id="GO:0005829">
    <property type="term" value="C:cytosol"/>
    <property type="evidence" value="ECO:0007669"/>
    <property type="project" value="TreeGrafter"/>
</dbReference>
<dbReference type="Pfam" id="PF22624">
    <property type="entry name" value="AASDHPPT_N"/>
    <property type="match status" value="1"/>
</dbReference>
<evidence type="ECO:0000256" key="1">
    <source>
        <dbReference type="ARBA" id="ARBA00013172"/>
    </source>
</evidence>
<dbReference type="InterPro" id="IPR050559">
    <property type="entry name" value="P-Pant_transferase_sf"/>
</dbReference>
<dbReference type="Proteomes" id="UP000279259">
    <property type="component" value="Unassembled WGS sequence"/>
</dbReference>
<dbReference type="EMBL" id="RSCD01000004">
    <property type="protein sequence ID" value="RSH93228.1"/>
    <property type="molecule type" value="Genomic_DNA"/>
</dbReference>
<dbReference type="EC" id="2.7.8.7" evidence="1"/>
<proteinExistence type="predicted"/>
<dbReference type="OrthoDB" id="26719at2759"/>
<keyword evidence="5" id="KW-1185">Reference proteome</keyword>
<comment type="caution">
    <text evidence="4">The sequence shown here is derived from an EMBL/GenBank/DDBJ whole genome shotgun (WGS) entry which is preliminary data.</text>
</comment>
<sequence length="194" mass="21576">MRVLAFALPDPDYEYLLSLLDPPERDRVVRFRLPEDRLRSLVGRLALWWYLLVEGHISGDTRPTFGRKARGKPTLSTPVLSPPLDFNNSHEGPFVLLGVARGVTAELGVDVMLPPLDPVELQDSLDLQLTSMEKHHLAIPLPPASGLRGLPPSGLLRRGIPKPLVTEWGLGWNGSKSSSDIWERFGRCMSTEGR</sequence>
<dbReference type="GO" id="GO:0019878">
    <property type="term" value="P:lysine biosynthetic process via aminoadipic acid"/>
    <property type="evidence" value="ECO:0007669"/>
    <property type="project" value="TreeGrafter"/>
</dbReference>
<dbReference type="PANTHER" id="PTHR12215:SF10">
    <property type="entry name" value="L-AMINOADIPATE-SEMIALDEHYDE DEHYDROGENASE-PHOSPHOPANTETHEINYL TRANSFERASE"/>
    <property type="match status" value="1"/>
</dbReference>
<protein>
    <recommendedName>
        <fullName evidence="1">holo-[acyl-carrier-protein] synthase</fullName>
        <ecNumber evidence="1">2.7.8.7</ecNumber>
    </recommendedName>
</protein>
<name>A0A427YQ41_9TREE</name>
<dbReference type="AlphaFoldDB" id="A0A427YQ41"/>
<organism evidence="4 5">
    <name type="scientific">Saitozyma podzolica</name>
    <dbReference type="NCBI Taxonomy" id="1890683"/>
    <lineage>
        <taxon>Eukaryota</taxon>
        <taxon>Fungi</taxon>
        <taxon>Dikarya</taxon>
        <taxon>Basidiomycota</taxon>
        <taxon>Agaricomycotina</taxon>
        <taxon>Tremellomycetes</taxon>
        <taxon>Tremellales</taxon>
        <taxon>Trimorphomycetaceae</taxon>
        <taxon>Saitozyma</taxon>
    </lineage>
</organism>
<dbReference type="STRING" id="1890683.A0A427YQ41"/>
<reference evidence="4 5" key="1">
    <citation type="submission" date="2018-11" db="EMBL/GenBank/DDBJ databases">
        <title>Genome sequence of Saitozyma podzolica DSM 27192.</title>
        <authorList>
            <person name="Aliyu H."/>
            <person name="Gorte O."/>
            <person name="Ochsenreither K."/>
        </authorList>
    </citation>
    <scope>NUCLEOTIDE SEQUENCE [LARGE SCALE GENOMIC DNA]</scope>
    <source>
        <strain evidence="4 5">DSM 27192</strain>
    </source>
</reference>
<dbReference type="InterPro" id="IPR037143">
    <property type="entry name" value="4-PPantetheinyl_Trfase_dom_sf"/>
</dbReference>
<dbReference type="Gene3D" id="3.90.470.20">
    <property type="entry name" value="4'-phosphopantetheinyl transferase domain"/>
    <property type="match status" value="1"/>
</dbReference>
<keyword evidence="2" id="KW-0808">Transferase</keyword>
<dbReference type="PANTHER" id="PTHR12215">
    <property type="entry name" value="PHOSPHOPANTETHEINE TRANSFERASE"/>
    <property type="match status" value="1"/>
</dbReference>
<dbReference type="GO" id="GO:0000287">
    <property type="term" value="F:magnesium ion binding"/>
    <property type="evidence" value="ECO:0007669"/>
    <property type="project" value="InterPro"/>
</dbReference>
<evidence type="ECO:0000313" key="5">
    <source>
        <dbReference type="Proteomes" id="UP000279259"/>
    </source>
</evidence>
<evidence type="ECO:0000313" key="4">
    <source>
        <dbReference type="EMBL" id="RSH93228.1"/>
    </source>
</evidence>
<dbReference type="InterPro" id="IPR055066">
    <property type="entry name" value="AASDHPPT_N"/>
</dbReference>